<dbReference type="PANTHER" id="PTHR35333:SF3">
    <property type="entry name" value="BETA-LACTAMASE-TYPE TRANSPEPTIDASE FOLD CONTAINING PROTEIN"/>
    <property type="match status" value="1"/>
</dbReference>
<sequence>MEQLIVGKSLEMQLAALLDTLPSDAIVSYMVTRLNEGEEATIVASSKETIVHTGASMVKTLILEYVFHLAAQEQLDLNDTIALSRSPRIEGAGALMELVGNHSFTYLELCRLMMVLSDNWATNLLIQALGMENINARAEQLGLEHFEINRMMMDFTAVKENRENYITAMDMAVLLHHIYELRHTIYGHEMWNILGRQQFRDILPFHWGEDVIFHHKTGSLDCVEHDAGIIETMNGDFCFVLLMSHLCNDKAKQLGAQMGLIMKEFVEDALP</sequence>
<dbReference type="SUPFAM" id="SSF56601">
    <property type="entry name" value="beta-lactamase/transpeptidase-like"/>
    <property type="match status" value="1"/>
</dbReference>
<dbReference type="InterPro" id="IPR045155">
    <property type="entry name" value="Beta-lactam_cat"/>
</dbReference>
<dbReference type="Gene3D" id="3.40.710.10">
    <property type="entry name" value="DD-peptidase/beta-lactamase superfamily"/>
    <property type="match status" value="1"/>
</dbReference>
<evidence type="ECO:0000259" key="1">
    <source>
        <dbReference type="Pfam" id="PF13354"/>
    </source>
</evidence>
<dbReference type="STRING" id="39777.B7L28_02520"/>
<protein>
    <recommendedName>
        <fullName evidence="1">Beta-lactamase class A catalytic domain-containing protein</fullName>
    </recommendedName>
</protein>
<dbReference type="EMBL" id="LRQT01000086">
    <property type="protein sequence ID" value="KXA62637.1"/>
    <property type="molecule type" value="Genomic_DNA"/>
</dbReference>
<feature type="domain" description="Beta-lactamase class A catalytic" evidence="1">
    <location>
        <begin position="30"/>
        <end position="241"/>
    </location>
</feature>
<dbReference type="PATRIC" id="fig|39777.7.peg.1465"/>
<dbReference type="Proteomes" id="UP000070226">
    <property type="component" value="Unassembled WGS sequence"/>
</dbReference>
<dbReference type="GO" id="GO:0008800">
    <property type="term" value="F:beta-lactamase activity"/>
    <property type="evidence" value="ECO:0007669"/>
    <property type="project" value="InterPro"/>
</dbReference>
<gene>
    <name evidence="2" type="ORF">HMPREF3233_01500</name>
</gene>
<dbReference type="Pfam" id="PF13354">
    <property type="entry name" value="Beta-lactamase2"/>
    <property type="match status" value="1"/>
</dbReference>
<proteinExistence type="predicted"/>
<dbReference type="InterPro" id="IPR012338">
    <property type="entry name" value="Beta-lactam/transpept-like"/>
</dbReference>
<evidence type="ECO:0000313" key="3">
    <source>
        <dbReference type="Proteomes" id="UP000070226"/>
    </source>
</evidence>
<dbReference type="GO" id="GO:0030655">
    <property type="term" value="P:beta-lactam antibiotic catabolic process"/>
    <property type="evidence" value="ECO:0007669"/>
    <property type="project" value="InterPro"/>
</dbReference>
<name>A0A133S2I2_9FIRM</name>
<dbReference type="GO" id="GO:0046677">
    <property type="term" value="P:response to antibiotic"/>
    <property type="evidence" value="ECO:0007669"/>
    <property type="project" value="InterPro"/>
</dbReference>
<accession>A0A133S2I2</accession>
<organism evidence="2">
    <name type="scientific">Veillonella atypica</name>
    <dbReference type="NCBI Taxonomy" id="39777"/>
    <lineage>
        <taxon>Bacteria</taxon>
        <taxon>Bacillati</taxon>
        <taxon>Bacillota</taxon>
        <taxon>Negativicutes</taxon>
        <taxon>Veillonellales</taxon>
        <taxon>Veillonellaceae</taxon>
        <taxon>Veillonella</taxon>
    </lineage>
</organism>
<reference evidence="2 3" key="1">
    <citation type="submission" date="2016-01" db="EMBL/GenBank/DDBJ databases">
        <authorList>
            <person name="Oliw E.H."/>
        </authorList>
    </citation>
    <scope>NUCLEOTIDE SEQUENCE [LARGE SCALE GENOMIC DNA]</scope>
    <source>
        <strain evidence="2 3">CMW7756B</strain>
    </source>
</reference>
<dbReference type="AlphaFoldDB" id="A0A133S2I2"/>
<comment type="caution">
    <text evidence="2">The sequence shown here is derived from an EMBL/GenBank/DDBJ whole genome shotgun (WGS) entry which is preliminary data.</text>
</comment>
<evidence type="ECO:0000313" key="2">
    <source>
        <dbReference type="EMBL" id="KXA62637.1"/>
    </source>
</evidence>
<dbReference type="PANTHER" id="PTHR35333">
    <property type="entry name" value="BETA-LACTAMASE"/>
    <property type="match status" value="1"/>
</dbReference>
<dbReference type="RefSeq" id="WP_060807785.1">
    <property type="nucleotide sequence ID" value="NZ_KQ958119.1"/>
</dbReference>
<dbReference type="InterPro" id="IPR000871">
    <property type="entry name" value="Beta-lactam_class-A"/>
</dbReference>